<name>A0AAV0YSK7_VICFA</name>
<gene>
    <name evidence="1" type="ORF">VFH_I348360</name>
</gene>
<protein>
    <submittedName>
        <fullName evidence="1">Uncharacterized protein</fullName>
    </submittedName>
</protein>
<organism evidence="1 2">
    <name type="scientific">Vicia faba</name>
    <name type="common">Broad bean</name>
    <name type="synonym">Faba vulgaris</name>
    <dbReference type="NCBI Taxonomy" id="3906"/>
    <lineage>
        <taxon>Eukaryota</taxon>
        <taxon>Viridiplantae</taxon>
        <taxon>Streptophyta</taxon>
        <taxon>Embryophyta</taxon>
        <taxon>Tracheophyta</taxon>
        <taxon>Spermatophyta</taxon>
        <taxon>Magnoliopsida</taxon>
        <taxon>eudicotyledons</taxon>
        <taxon>Gunneridae</taxon>
        <taxon>Pentapetalae</taxon>
        <taxon>rosids</taxon>
        <taxon>fabids</taxon>
        <taxon>Fabales</taxon>
        <taxon>Fabaceae</taxon>
        <taxon>Papilionoideae</taxon>
        <taxon>50 kb inversion clade</taxon>
        <taxon>NPAAA clade</taxon>
        <taxon>Hologalegina</taxon>
        <taxon>IRL clade</taxon>
        <taxon>Fabeae</taxon>
        <taxon>Vicia</taxon>
    </lineage>
</organism>
<reference evidence="1 2" key="1">
    <citation type="submission" date="2023-01" db="EMBL/GenBank/DDBJ databases">
        <authorList>
            <person name="Kreplak J."/>
        </authorList>
    </citation>
    <scope>NUCLEOTIDE SEQUENCE [LARGE SCALE GENOMIC DNA]</scope>
</reference>
<dbReference type="AlphaFoldDB" id="A0AAV0YSK7"/>
<keyword evidence="2" id="KW-1185">Reference proteome</keyword>
<dbReference type="Proteomes" id="UP001157006">
    <property type="component" value="Chromosome 1L"/>
</dbReference>
<sequence>MPLSLISLLSSSSIETSTAPPRTFKTFVILIFFEPDSNNYEIGSKTSTKWSRKSEAKKCDVMHDGDEDAVVLKGELYCNAVEVMNEEDAVVDEASRRTDYGD</sequence>
<accession>A0AAV0YSK7</accession>
<evidence type="ECO:0000313" key="1">
    <source>
        <dbReference type="EMBL" id="CAI8588457.1"/>
    </source>
</evidence>
<evidence type="ECO:0000313" key="2">
    <source>
        <dbReference type="Proteomes" id="UP001157006"/>
    </source>
</evidence>
<dbReference type="EMBL" id="OX451736">
    <property type="protein sequence ID" value="CAI8588457.1"/>
    <property type="molecule type" value="Genomic_DNA"/>
</dbReference>
<proteinExistence type="predicted"/>